<dbReference type="RefSeq" id="WP_170112386.1">
    <property type="nucleotide sequence ID" value="NZ_CP066701.1"/>
</dbReference>
<dbReference type="KEGG" id="hspo:JGZ69_03185"/>
<name>A0AB37HGQ0_9BACI</name>
<evidence type="ECO:0000313" key="2">
    <source>
        <dbReference type="Proteomes" id="UP000595512"/>
    </source>
</evidence>
<gene>
    <name evidence="1" type="ORF">JGZ69_03185</name>
</gene>
<dbReference type="EMBL" id="CP066701">
    <property type="protein sequence ID" value="QQX25965.1"/>
    <property type="molecule type" value="Genomic_DNA"/>
</dbReference>
<accession>A0AB37HGQ0</accession>
<sequence length="50" mass="5714">MKNEKMLTVAIEMLRELNPEEFETVQIDNTKYDDGSIGFTVCVTFPATKD</sequence>
<reference evidence="1 2" key="1">
    <citation type="submission" date="2020-12" db="EMBL/GenBank/DDBJ databases">
        <title>Taxonomic evaluation of the Bacillus sporothermodurans group of bacteria based on whole genome sequences.</title>
        <authorList>
            <person name="Fiedler G."/>
            <person name="Herbstmann A.-D."/>
            <person name="Doll E."/>
            <person name="Wenning M."/>
            <person name="Brinks E."/>
            <person name="Kabisch J."/>
            <person name="Breitenwieser F."/>
            <person name="Lappann M."/>
            <person name="Boehnlein C."/>
            <person name="Franz C."/>
        </authorList>
    </citation>
    <scope>NUCLEOTIDE SEQUENCE [LARGE SCALE GENOMIC DNA]</scope>
    <source>
        <strain evidence="1 2">DSM 10599</strain>
    </source>
</reference>
<dbReference type="AlphaFoldDB" id="A0AB37HGQ0"/>
<protein>
    <submittedName>
        <fullName evidence="1">Uncharacterized protein</fullName>
    </submittedName>
</protein>
<evidence type="ECO:0000313" key="1">
    <source>
        <dbReference type="EMBL" id="QQX25965.1"/>
    </source>
</evidence>
<organism evidence="1 2">
    <name type="scientific">Heyndrickxia sporothermodurans</name>
    <dbReference type="NCBI Taxonomy" id="46224"/>
    <lineage>
        <taxon>Bacteria</taxon>
        <taxon>Bacillati</taxon>
        <taxon>Bacillota</taxon>
        <taxon>Bacilli</taxon>
        <taxon>Bacillales</taxon>
        <taxon>Bacillaceae</taxon>
        <taxon>Heyndrickxia</taxon>
    </lineage>
</organism>
<dbReference type="Proteomes" id="UP000595512">
    <property type="component" value="Chromosome"/>
</dbReference>
<proteinExistence type="predicted"/>